<keyword evidence="2" id="KW-1185">Reference proteome</keyword>
<dbReference type="InterPro" id="IPR009078">
    <property type="entry name" value="Ferritin-like_SF"/>
</dbReference>
<evidence type="ECO:0000313" key="2">
    <source>
        <dbReference type="Proteomes" id="UP000006663"/>
    </source>
</evidence>
<dbReference type="EMBL" id="CP001690">
    <property type="protein sequence ID" value="ADQ66646.1"/>
    <property type="molecule type" value="Genomic_DNA"/>
</dbReference>
<reference evidence="1 2" key="1">
    <citation type="journal article" date="2009" name="Stand. Genomic Sci.">
        <title>Complete genome sequence of Halogeometricum borinquense type strain (PR3).</title>
        <authorList>
            <person name="Malfatti S."/>
            <person name="Tindall B.J."/>
            <person name="Schneider S."/>
            <person name="Fahnrich R."/>
            <person name="Lapidus A."/>
            <person name="Labuttii K."/>
            <person name="Copeland A."/>
            <person name="Glavina Del Rio T."/>
            <person name="Nolan M."/>
            <person name="Chen F."/>
            <person name="Lucas S."/>
            <person name="Tice H."/>
            <person name="Cheng J.F."/>
            <person name="Bruce D."/>
            <person name="Goodwin L."/>
            <person name="Pitluck S."/>
            <person name="Anderson I."/>
            <person name="Pati A."/>
            <person name="Ivanova N."/>
            <person name="Mavromatis K."/>
            <person name="Chen A."/>
            <person name="Palaniappan K."/>
            <person name="D'haeseleer P."/>
            <person name="Goker M."/>
            <person name="Bristow J."/>
            <person name="Eisen J.A."/>
            <person name="Markowitz V."/>
            <person name="Hugenholtz P."/>
            <person name="Kyrpides N.C."/>
            <person name="Klenk H.P."/>
            <person name="Chain P."/>
        </authorList>
    </citation>
    <scope>NUCLEOTIDE SEQUENCE [LARGE SCALE GENOMIC DNA]</scope>
    <source>
        <strain evidence="2">ATCC 700274 / DSM 11551 / JCM 10706 / KCTC 4070 / PR3</strain>
    </source>
</reference>
<dbReference type="KEGG" id="hbo:Hbor_10540"/>
<dbReference type="Gene3D" id="1.10.620.20">
    <property type="entry name" value="Ribonucleotide Reductase, subunit A"/>
    <property type="match status" value="1"/>
</dbReference>
<gene>
    <name evidence="1" type="ordered locus">Hbor_10540</name>
</gene>
<dbReference type="STRING" id="469382.Hbor_10540"/>
<dbReference type="Proteomes" id="UP000006663">
    <property type="component" value="Chromosome"/>
</dbReference>
<dbReference type="eggNOG" id="arCOG03658">
    <property type="taxonomic scope" value="Archaea"/>
</dbReference>
<name>E4NQ84_HALBP</name>
<dbReference type="InterPro" id="IPR000358">
    <property type="entry name" value="RNR_small_fam"/>
</dbReference>
<dbReference type="InterPro" id="IPR012348">
    <property type="entry name" value="RNR-like"/>
</dbReference>
<dbReference type="SUPFAM" id="SSF47240">
    <property type="entry name" value="Ferritin-like"/>
    <property type="match status" value="1"/>
</dbReference>
<dbReference type="HOGENOM" id="CLU_072736_0_0_2"/>
<proteinExistence type="predicted"/>
<dbReference type="GO" id="GO:0009263">
    <property type="term" value="P:deoxyribonucleotide biosynthetic process"/>
    <property type="evidence" value="ECO:0007669"/>
    <property type="project" value="InterPro"/>
</dbReference>
<protein>
    <submittedName>
        <fullName evidence="1">Uncharacterized protein</fullName>
    </submittedName>
</protein>
<dbReference type="GO" id="GO:0016491">
    <property type="term" value="F:oxidoreductase activity"/>
    <property type="evidence" value="ECO:0007669"/>
    <property type="project" value="InterPro"/>
</dbReference>
<organism evidence="1 2">
    <name type="scientific">Halogeometricum borinquense (strain ATCC 700274 / DSM 11551 / JCM 10706 / KCTC 4070 / PR3)</name>
    <dbReference type="NCBI Taxonomy" id="469382"/>
    <lineage>
        <taxon>Archaea</taxon>
        <taxon>Methanobacteriati</taxon>
        <taxon>Methanobacteriota</taxon>
        <taxon>Stenosarchaea group</taxon>
        <taxon>Halobacteria</taxon>
        <taxon>Halobacteriales</taxon>
        <taxon>Haloferacaceae</taxon>
        <taxon>Halogeometricum</taxon>
    </lineage>
</organism>
<sequence>MERPVLFTGASNRADMSAENRGRAERYFRHATERHWSPYEIDLAADRAAISDLGRSAFTQLRATIAMFGAGEENVTEDLVPLAATTTNKTDQRFVASHIYEEAKHAAFFERYWKDVIRPAEDARGLDPTDPTADRWFTAAYEEIFNRTETAMNQLLDDDTPTNRANAYCHYHLTVEGVFGQTGFHAIEATFDPETDGPSLPGLVEGISHVRQDEGRHVGYGMNQLAELLQRTAVERSFVEETVETLAEPVDAVVERMGWRRLPGPDSDDLTAFAVRKRRDRLAQLSRGAESEHGTVN</sequence>
<dbReference type="Pfam" id="PF00268">
    <property type="entry name" value="Ribonuc_red_sm"/>
    <property type="match status" value="1"/>
</dbReference>
<evidence type="ECO:0000313" key="1">
    <source>
        <dbReference type="EMBL" id="ADQ66646.1"/>
    </source>
</evidence>
<accession>E4NQ84</accession>
<dbReference type="AlphaFoldDB" id="E4NQ84"/>